<name>A0A9D1W014_9FIRM</name>
<sequence>MKAYQKLGACALTALFMLLPCGCTDPKPTVTFTEYDEAALIGVVTEEEIDAELLARGYSNFFLEYTGAHTKRMLFDAGAVYQAGTAFGGESWRMVESDLEDVYFFLTVSDIPSRREEDASCKVATLNWVWMRDIAVQDHYVSIDWYRDGVAFEADYAMFEIHGEGIPYDSGSRREEHGAFMLKRGTEALTQHFGKQYGCTFSVDPNCAFYKVFSVLQGRPYDDGYFRIQADRFCGSYSIGLVQNVSYSADIRVGGNYTATIGGYTRTGTVLCRFNDEGEEAAP</sequence>
<dbReference type="EMBL" id="DXEW01000012">
    <property type="protein sequence ID" value="HIX50150.1"/>
    <property type="molecule type" value="Genomic_DNA"/>
</dbReference>
<evidence type="ECO:0000313" key="3">
    <source>
        <dbReference type="Proteomes" id="UP000886847"/>
    </source>
</evidence>
<comment type="caution">
    <text evidence="2">The sequence shown here is derived from an EMBL/GenBank/DDBJ whole genome shotgun (WGS) entry which is preliminary data.</text>
</comment>
<reference evidence="2" key="1">
    <citation type="journal article" date="2021" name="PeerJ">
        <title>Extensive microbial diversity within the chicken gut microbiome revealed by metagenomics and culture.</title>
        <authorList>
            <person name="Gilroy R."/>
            <person name="Ravi A."/>
            <person name="Getino M."/>
            <person name="Pursley I."/>
            <person name="Horton D.L."/>
            <person name="Alikhan N.F."/>
            <person name="Baker D."/>
            <person name="Gharbi K."/>
            <person name="Hall N."/>
            <person name="Watson M."/>
            <person name="Adriaenssens E.M."/>
            <person name="Foster-Nyarko E."/>
            <person name="Jarju S."/>
            <person name="Secka A."/>
            <person name="Antonio M."/>
            <person name="Oren A."/>
            <person name="Chaudhuri R.R."/>
            <person name="La Ragione R."/>
            <person name="Hildebrand F."/>
            <person name="Pallen M.J."/>
        </authorList>
    </citation>
    <scope>NUCLEOTIDE SEQUENCE</scope>
    <source>
        <strain evidence="2">2189</strain>
    </source>
</reference>
<keyword evidence="1" id="KW-0732">Signal</keyword>
<proteinExistence type="predicted"/>
<protein>
    <recommendedName>
        <fullName evidence="4">Lipoprotein</fullName>
    </recommendedName>
</protein>
<dbReference type="Proteomes" id="UP000886847">
    <property type="component" value="Unassembled WGS sequence"/>
</dbReference>
<gene>
    <name evidence="2" type="ORF">H9851_02600</name>
</gene>
<evidence type="ECO:0000256" key="1">
    <source>
        <dbReference type="SAM" id="SignalP"/>
    </source>
</evidence>
<evidence type="ECO:0000313" key="2">
    <source>
        <dbReference type="EMBL" id="HIX50150.1"/>
    </source>
</evidence>
<reference evidence="2" key="2">
    <citation type="submission" date="2021-04" db="EMBL/GenBank/DDBJ databases">
        <authorList>
            <person name="Gilroy R."/>
        </authorList>
    </citation>
    <scope>NUCLEOTIDE SEQUENCE</scope>
    <source>
        <strain evidence="2">2189</strain>
    </source>
</reference>
<organism evidence="2 3">
    <name type="scientific">Candidatus Borkfalkia faecavium</name>
    <dbReference type="NCBI Taxonomy" id="2838508"/>
    <lineage>
        <taxon>Bacteria</taxon>
        <taxon>Bacillati</taxon>
        <taxon>Bacillota</taxon>
        <taxon>Clostridia</taxon>
        <taxon>Christensenellales</taxon>
        <taxon>Christensenellaceae</taxon>
        <taxon>Candidatus Borkfalkia</taxon>
    </lineage>
</organism>
<dbReference type="AlphaFoldDB" id="A0A9D1W014"/>
<feature type="signal peptide" evidence="1">
    <location>
        <begin position="1"/>
        <end position="22"/>
    </location>
</feature>
<feature type="chain" id="PRO_5038701323" description="Lipoprotein" evidence="1">
    <location>
        <begin position="23"/>
        <end position="283"/>
    </location>
</feature>
<evidence type="ECO:0008006" key="4">
    <source>
        <dbReference type="Google" id="ProtNLM"/>
    </source>
</evidence>
<accession>A0A9D1W014</accession>